<dbReference type="EMBL" id="JH719381">
    <property type="protein sequence ID" value="EJB07513.1"/>
    <property type="molecule type" value="Genomic_DNA"/>
</dbReference>
<dbReference type="OrthoDB" id="8410213at2"/>
<sequence length="183" mass="20235">MAARHDQNPLALVKAREKGHPIVKSGLTPRIRKAVDFLVFGHPDRPGENLTGRQAAELVGLTWRTIREALDKPAVKAYFQQMYDTLRAAEKPASVRRMADIRDDSALSKTAAGRRTQLEAAKAIAYAPAGHQITIATQINVGAITPGYVIDLTPDHDEERLQIRHEPRTIDAEPDDLAVFTSR</sequence>
<dbReference type="RefSeq" id="WP_003593230.1">
    <property type="nucleotide sequence ID" value="NZ_JH719381.1"/>
</dbReference>
<reference evidence="1 2" key="1">
    <citation type="submission" date="2012-02" db="EMBL/GenBank/DDBJ databases">
        <title>Improved High-Quality Draft Sequence of Rhizobium leguminosarum bv. trifolii WSM597.</title>
        <authorList>
            <consortium name="US DOE Joint Genome Institute"/>
            <person name="Lucas S."/>
            <person name="Han J."/>
            <person name="Lapidus A."/>
            <person name="Cheng J.-F."/>
            <person name="Goodwin L."/>
            <person name="Pitluck S."/>
            <person name="Peters L."/>
            <person name="Ovchinnikova G."/>
            <person name="Held B."/>
            <person name="Detter J.C."/>
            <person name="Han C."/>
            <person name="Tapia R."/>
            <person name="Land M."/>
            <person name="Hauser L."/>
            <person name="Kyrpides N."/>
            <person name="Ivanova N."/>
            <person name="Pagani I."/>
            <person name="Brau L."/>
            <person name="Yates R."/>
            <person name="O'Hara G."/>
            <person name="Rui T."/>
            <person name="Howieson J."/>
            <person name="Reeve W."/>
            <person name="Woyke T."/>
        </authorList>
    </citation>
    <scope>NUCLEOTIDE SEQUENCE [LARGE SCALE GENOMIC DNA]</scope>
    <source>
        <strain evidence="1 2">WSM597</strain>
    </source>
</reference>
<evidence type="ECO:0000313" key="2">
    <source>
        <dbReference type="Proteomes" id="UP000005092"/>
    </source>
</evidence>
<accession>J0HAX1</accession>
<dbReference type="AlphaFoldDB" id="J0HAX1"/>
<protein>
    <submittedName>
        <fullName evidence="1">Uncharacterized protein</fullName>
    </submittedName>
</protein>
<dbReference type="HOGENOM" id="CLU_1474060_0_0_5"/>
<evidence type="ECO:0000313" key="1">
    <source>
        <dbReference type="EMBL" id="EJB07513.1"/>
    </source>
</evidence>
<name>J0HAX1_RHILT</name>
<organism evidence="1 2">
    <name type="scientific">Rhizobium leguminosarum bv. trifolii WSM597</name>
    <dbReference type="NCBI Taxonomy" id="754764"/>
    <lineage>
        <taxon>Bacteria</taxon>
        <taxon>Pseudomonadati</taxon>
        <taxon>Pseudomonadota</taxon>
        <taxon>Alphaproteobacteria</taxon>
        <taxon>Hyphomicrobiales</taxon>
        <taxon>Rhizobiaceae</taxon>
        <taxon>Rhizobium/Agrobacterium group</taxon>
        <taxon>Rhizobium</taxon>
    </lineage>
</organism>
<dbReference type="Proteomes" id="UP000005092">
    <property type="component" value="Unassembled WGS sequence"/>
</dbReference>
<gene>
    <name evidence="1" type="ORF">Rleg9DRAFT_6527</name>
</gene>
<proteinExistence type="predicted"/>